<dbReference type="PROSITE" id="PS00227">
    <property type="entry name" value="TUBULIN"/>
    <property type="match status" value="1"/>
</dbReference>
<keyword evidence="3 4" id="KW-0342">GTP-binding</keyword>
<dbReference type="CDD" id="cd02201">
    <property type="entry name" value="FtsZ_type1"/>
    <property type="match status" value="1"/>
</dbReference>
<organism evidence="9 10">
    <name type="scientific">Candidatus Chromulinivorax destructor</name>
    <dbReference type="NCBI Taxonomy" id="2066483"/>
    <lineage>
        <taxon>Bacteria</taxon>
        <taxon>Candidatus Babelota</taxon>
        <taxon>Candidatus Babeliae</taxon>
        <taxon>Candidatus Babeliales</taxon>
        <taxon>Candidatus Chromulinivoraceae</taxon>
        <taxon>Candidatus Chromulinivorax</taxon>
    </lineage>
</organism>
<dbReference type="PANTHER" id="PTHR30314">
    <property type="entry name" value="CELL DIVISION PROTEIN FTSZ-RELATED"/>
    <property type="match status" value="1"/>
</dbReference>
<dbReference type="GO" id="GO:0005874">
    <property type="term" value="C:microtubule"/>
    <property type="evidence" value="ECO:0007669"/>
    <property type="project" value="InterPro"/>
</dbReference>
<dbReference type="FunFam" id="3.40.50.1440:FF:000001">
    <property type="entry name" value="Cell division protein FtsZ"/>
    <property type="match status" value="1"/>
</dbReference>
<dbReference type="InterPro" id="IPR024757">
    <property type="entry name" value="FtsZ_C"/>
</dbReference>
<dbReference type="GO" id="GO:0003924">
    <property type="term" value="F:GTPase activity"/>
    <property type="evidence" value="ECO:0007669"/>
    <property type="project" value="UniProtKB-UniRule"/>
</dbReference>
<evidence type="ECO:0000256" key="5">
    <source>
        <dbReference type="NCBIfam" id="TIGR00065"/>
    </source>
</evidence>
<dbReference type="SUPFAM" id="SSF55307">
    <property type="entry name" value="Tubulin C-terminal domain-like"/>
    <property type="match status" value="1"/>
</dbReference>
<dbReference type="SMART" id="SM00865">
    <property type="entry name" value="Tubulin_C"/>
    <property type="match status" value="1"/>
</dbReference>
<dbReference type="SMART" id="SM00864">
    <property type="entry name" value="Tubulin"/>
    <property type="match status" value="1"/>
</dbReference>
<dbReference type="GO" id="GO:0043093">
    <property type="term" value="P:FtsZ-dependent cytokinesis"/>
    <property type="evidence" value="ECO:0007669"/>
    <property type="project" value="UniProtKB-UniRule"/>
</dbReference>
<dbReference type="PROSITE" id="PS01134">
    <property type="entry name" value="FTSZ_1"/>
    <property type="match status" value="1"/>
</dbReference>
<dbReference type="InterPro" id="IPR008280">
    <property type="entry name" value="Tub_FtsZ_C"/>
</dbReference>
<evidence type="ECO:0000256" key="1">
    <source>
        <dbReference type="ARBA" id="ARBA00009690"/>
    </source>
</evidence>
<dbReference type="EMBL" id="CP025544">
    <property type="protein sequence ID" value="AXK60689.1"/>
    <property type="molecule type" value="Genomic_DNA"/>
</dbReference>
<evidence type="ECO:0000313" key="9">
    <source>
        <dbReference type="EMBL" id="AXK60689.1"/>
    </source>
</evidence>
<dbReference type="InterPro" id="IPR036525">
    <property type="entry name" value="Tubulin/FtsZ_GTPase_sf"/>
</dbReference>
<accession>A0A345ZBM2</accession>
<evidence type="ECO:0000313" key="10">
    <source>
        <dbReference type="Proteomes" id="UP000254834"/>
    </source>
</evidence>
<dbReference type="GO" id="GO:0007017">
    <property type="term" value="P:microtubule-based process"/>
    <property type="evidence" value="ECO:0007669"/>
    <property type="project" value="InterPro"/>
</dbReference>
<keyword evidence="4 6" id="KW-0131">Cell cycle</keyword>
<dbReference type="PROSITE" id="PS01135">
    <property type="entry name" value="FTSZ_2"/>
    <property type="match status" value="1"/>
</dbReference>
<keyword evidence="4 6" id="KW-0132">Cell division</keyword>
<feature type="binding site" evidence="4">
    <location>
        <position position="191"/>
    </location>
    <ligand>
        <name>GTP</name>
        <dbReference type="ChEBI" id="CHEBI:37565"/>
    </ligand>
</feature>
<name>A0A345ZBM2_9BACT</name>
<feature type="binding site" evidence="4">
    <location>
        <position position="143"/>
    </location>
    <ligand>
        <name>GTP</name>
        <dbReference type="ChEBI" id="CHEBI:37565"/>
    </ligand>
</feature>
<dbReference type="Pfam" id="PF12327">
    <property type="entry name" value="FtsZ_C"/>
    <property type="match status" value="1"/>
</dbReference>
<dbReference type="GO" id="GO:0032153">
    <property type="term" value="C:cell division site"/>
    <property type="evidence" value="ECO:0007669"/>
    <property type="project" value="UniProtKB-UniRule"/>
</dbReference>
<dbReference type="GO" id="GO:0048285">
    <property type="term" value="P:organelle fission"/>
    <property type="evidence" value="ECO:0007669"/>
    <property type="project" value="TreeGrafter"/>
</dbReference>
<sequence>MIEFDKEHELKSDVILSIKVVGVGGAGGNTVNSMISSDLQHIDFIVTNTDSQALYHSNALKKIQLGKKSTKGLGSGANPDLGRRATEEDLERIMEAIGDADIVFIAAGMGGGTGSGGAPVIAKALKERGILSIAVVTKPFGFEGRRRMMVAQEAIEQLRKEVDTLIIIPNQKLLDVVDRSVTMIESFAMIDQLLIHSVKSITDIVTQPGHINVDFADLRAIMKGMGLAMMGAGSAQGHDRARVAAQQAISSNLIENMDMKKARGILVNITGGLSLSLHEINDAASVIYDESNENAHIILGSVIDPSMGDKVSVSVIATGFENPLAYATKAEIPADQMLDLKIKGEEPVEHKLKAPEQVIPVYSEYLQRVDGAPQLVEQVIMPAHHEKDHTPQQNIYSFNNRYEQDSLDVPAFLRRPKVEESYLEPME</sequence>
<dbReference type="Proteomes" id="UP000254834">
    <property type="component" value="Chromosome"/>
</dbReference>
<dbReference type="Pfam" id="PF00091">
    <property type="entry name" value="Tubulin"/>
    <property type="match status" value="1"/>
</dbReference>
<protein>
    <recommendedName>
        <fullName evidence="4 5">Cell division protein FtsZ</fullName>
    </recommendedName>
</protein>
<dbReference type="InterPro" id="IPR000158">
    <property type="entry name" value="Cell_div_FtsZ"/>
</dbReference>
<dbReference type="SUPFAM" id="SSF52490">
    <property type="entry name" value="Tubulin nucleotide-binding domain-like"/>
    <property type="match status" value="1"/>
</dbReference>
<dbReference type="InterPro" id="IPR037103">
    <property type="entry name" value="Tubulin/FtsZ-like_C"/>
</dbReference>
<dbReference type="PANTHER" id="PTHR30314:SF3">
    <property type="entry name" value="MITOCHONDRIAL DIVISION PROTEIN FSZA"/>
    <property type="match status" value="1"/>
</dbReference>
<dbReference type="PRINTS" id="PR00423">
    <property type="entry name" value="CELLDVISFTSZ"/>
</dbReference>
<dbReference type="GO" id="GO:0051258">
    <property type="term" value="P:protein polymerization"/>
    <property type="evidence" value="ECO:0007669"/>
    <property type="project" value="UniProtKB-UniRule"/>
</dbReference>
<dbReference type="NCBIfam" id="TIGR00065">
    <property type="entry name" value="ftsZ"/>
    <property type="match status" value="1"/>
</dbReference>
<comment type="function">
    <text evidence="4 6">Essential cell division protein that forms a contractile ring structure (Z ring) at the future cell division site. The regulation of the ring assembly controls the timing and the location of cell division. One of the functions of the FtsZ ring is to recruit other cell division proteins to the septum to produce a new cell wall between the dividing cells. Binds GTP and shows GTPase activity.</text>
</comment>
<feature type="domain" description="Tubulin/FtsZ GTPase" evidence="7">
    <location>
        <begin position="17"/>
        <end position="209"/>
    </location>
</feature>
<keyword evidence="10" id="KW-1185">Reference proteome</keyword>
<dbReference type="AlphaFoldDB" id="A0A345ZBM2"/>
<dbReference type="GO" id="GO:0000917">
    <property type="term" value="P:division septum assembly"/>
    <property type="evidence" value="ECO:0007669"/>
    <property type="project" value="UniProtKB-KW"/>
</dbReference>
<proteinExistence type="inferred from homology"/>
<evidence type="ECO:0000256" key="4">
    <source>
        <dbReference type="HAMAP-Rule" id="MF_00909"/>
    </source>
</evidence>
<dbReference type="OrthoDB" id="9813375at2"/>
<dbReference type="InterPro" id="IPR017975">
    <property type="entry name" value="Tubulin_CS"/>
</dbReference>
<dbReference type="InterPro" id="IPR003008">
    <property type="entry name" value="Tubulin_FtsZ_GTPase"/>
</dbReference>
<dbReference type="InterPro" id="IPR045061">
    <property type="entry name" value="FtsZ/CetZ"/>
</dbReference>
<feature type="binding site" evidence="4">
    <location>
        <position position="147"/>
    </location>
    <ligand>
        <name>GTP</name>
        <dbReference type="ChEBI" id="CHEBI:37565"/>
    </ligand>
</feature>
<keyword evidence="4" id="KW-0963">Cytoplasm</keyword>
<dbReference type="RefSeq" id="WP_115585704.1">
    <property type="nucleotide sequence ID" value="NZ_CP025544.1"/>
</dbReference>
<dbReference type="InterPro" id="IPR018316">
    <property type="entry name" value="Tubulin/FtsZ_2-layer-sand-dom"/>
</dbReference>
<dbReference type="Gene3D" id="3.30.1330.20">
    <property type="entry name" value="Tubulin/FtsZ, C-terminal domain"/>
    <property type="match status" value="1"/>
</dbReference>
<gene>
    <name evidence="4" type="primary">ftsZ</name>
    <name evidence="9" type="ORF">C0J27_02955</name>
</gene>
<dbReference type="InterPro" id="IPR020805">
    <property type="entry name" value="Cell_div_FtsZ_CS"/>
</dbReference>
<keyword evidence="2 4" id="KW-0547">Nucleotide-binding</keyword>
<feature type="domain" description="Tubulin/FtsZ 2-layer sandwich" evidence="8">
    <location>
        <begin position="211"/>
        <end position="329"/>
    </location>
</feature>
<comment type="subcellular location">
    <subcellularLocation>
        <location evidence="4">Cytoplasm</location>
    </subcellularLocation>
    <text evidence="4">Assembles at midcell at the inner surface of the cytoplasmic membrane.</text>
</comment>
<keyword evidence="4 6" id="KW-0717">Septation</keyword>
<evidence type="ECO:0000259" key="7">
    <source>
        <dbReference type="SMART" id="SM00864"/>
    </source>
</evidence>
<dbReference type="KEGG" id="cdes:C0J27_02955"/>
<evidence type="ECO:0000256" key="3">
    <source>
        <dbReference type="ARBA" id="ARBA00023134"/>
    </source>
</evidence>
<evidence type="ECO:0000256" key="2">
    <source>
        <dbReference type="ARBA" id="ARBA00022741"/>
    </source>
</evidence>
<feature type="binding site" evidence="4">
    <location>
        <begin position="112"/>
        <end position="114"/>
    </location>
    <ligand>
        <name>GTP</name>
        <dbReference type="ChEBI" id="CHEBI:37565"/>
    </ligand>
</feature>
<feature type="binding site" evidence="4">
    <location>
        <begin position="25"/>
        <end position="29"/>
    </location>
    <ligand>
        <name>GTP</name>
        <dbReference type="ChEBI" id="CHEBI:37565"/>
    </ligand>
</feature>
<evidence type="ECO:0000259" key="8">
    <source>
        <dbReference type="SMART" id="SM00865"/>
    </source>
</evidence>
<reference evidence="9 10" key="1">
    <citation type="submission" date="2017-12" db="EMBL/GenBank/DDBJ databases">
        <title>Chromulinavorax destructans is a abundant pathogen of dominant heterotrophic picoflagllates.</title>
        <authorList>
            <person name="Deeg C.M."/>
            <person name="Zimmer M."/>
            <person name="Suttle C.A."/>
        </authorList>
    </citation>
    <scope>NUCLEOTIDE SEQUENCE [LARGE SCALE GENOMIC DNA]</scope>
    <source>
        <strain evidence="9 10">SeV1</strain>
    </source>
</reference>
<dbReference type="HAMAP" id="MF_00909">
    <property type="entry name" value="FtsZ"/>
    <property type="match status" value="1"/>
</dbReference>
<dbReference type="Gene3D" id="3.40.50.1440">
    <property type="entry name" value="Tubulin/FtsZ, GTPase domain"/>
    <property type="match status" value="1"/>
</dbReference>
<comment type="similarity">
    <text evidence="1 4 6">Belongs to the FtsZ family.</text>
</comment>
<dbReference type="GO" id="GO:0005737">
    <property type="term" value="C:cytoplasm"/>
    <property type="evidence" value="ECO:0007669"/>
    <property type="project" value="UniProtKB-SubCell"/>
</dbReference>
<evidence type="ECO:0000256" key="6">
    <source>
        <dbReference type="RuleBase" id="RU000631"/>
    </source>
</evidence>
<comment type="subunit">
    <text evidence="4">Homodimer. Polymerizes to form a dynamic ring structure in a strictly GTP-dependent manner. Interacts directly with several other division proteins.</text>
</comment>
<dbReference type="GO" id="GO:0005525">
    <property type="term" value="F:GTP binding"/>
    <property type="evidence" value="ECO:0007669"/>
    <property type="project" value="UniProtKB-UniRule"/>
</dbReference>